<keyword evidence="2" id="KW-1185">Reference proteome</keyword>
<dbReference type="Proteomes" id="UP000035642">
    <property type="component" value="Unassembled WGS sequence"/>
</dbReference>
<keyword evidence="1" id="KW-0812">Transmembrane</keyword>
<dbReference type="WBParaSite" id="ACAC_0001386901-mRNA-1">
    <property type="protein sequence ID" value="ACAC_0001386901-mRNA-1"/>
    <property type="gene ID" value="ACAC_0001386901"/>
</dbReference>
<dbReference type="AlphaFoldDB" id="A0A0K0DQ30"/>
<reference evidence="2" key="1">
    <citation type="submission" date="2012-09" db="EMBL/GenBank/DDBJ databases">
        <authorList>
            <person name="Martin A.A."/>
        </authorList>
    </citation>
    <scope>NUCLEOTIDE SEQUENCE</scope>
</reference>
<feature type="transmembrane region" description="Helical" evidence="1">
    <location>
        <begin position="130"/>
        <end position="153"/>
    </location>
</feature>
<dbReference type="STRING" id="6313.A0A0K0DQ30"/>
<evidence type="ECO:0000313" key="3">
    <source>
        <dbReference type="WBParaSite" id="ACAC_0001386901-mRNA-1"/>
    </source>
</evidence>
<reference evidence="3" key="2">
    <citation type="submission" date="2017-02" db="UniProtKB">
        <authorList>
            <consortium name="WormBaseParasite"/>
        </authorList>
    </citation>
    <scope>IDENTIFICATION</scope>
</reference>
<protein>
    <submittedName>
        <fullName evidence="3">Transmembrane protein</fullName>
    </submittedName>
</protein>
<evidence type="ECO:0000313" key="2">
    <source>
        <dbReference type="Proteomes" id="UP000035642"/>
    </source>
</evidence>
<keyword evidence="1" id="KW-1133">Transmembrane helix</keyword>
<sequence length="163" mass="18108">MPDYFSAVFFQIYDEFRFLDETDAPVSPASSANPIMKPTELVEWVLFARKKVHNKNNYGNFCLQEPLSTNSLVDFDKPEGFNPLDEGSSKTLRIRSAVSVLIPAAFQCIAAVAGFWPLVKRNRSYYQSDVVGMCLALGIALIAATVCCFSIYATSRSLTNVTQ</sequence>
<organism evidence="2 3">
    <name type="scientific">Angiostrongylus cantonensis</name>
    <name type="common">Rat lungworm</name>
    <dbReference type="NCBI Taxonomy" id="6313"/>
    <lineage>
        <taxon>Eukaryota</taxon>
        <taxon>Metazoa</taxon>
        <taxon>Ecdysozoa</taxon>
        <taxon>Nematoda</taxon>
        <taxon>Chromadorea</taxon>
        <taxon>Rhabditida</taxon>
        <taxon>Rhabditina</taxon>
        <taxon>Rhabditomorpha</taxon>
        <taxon>Strongyloidea</taxon>
        <taxon>Metastrongylidae</taxon>
        <taxon>Angiostrongylus</taxon>
    </lineage>
</organism>
<accession>A0A0K0DQ30</accession>
<feature type="transmembrane region" description="Helical" evidence="1">
    <location>
        <begin position="97"/>
        <end position="118"/>
    </location>
</feature>
<proteinExistence type="predicted"/>
<keyword evidence="1" id="KW-0472">Membrane</keyword>
<name>A0A0K0DQ30_ANGCA</name>
<evidence type="ECO:0000256" key="1">
    <source>
        <dbReference type="SAM" id="Phobius"/>
    </source>
</evidence>